<feature type="binding site" evidence="7">
    <location>
        <position position="184"/>
    </location>
    <ligand>
        <name>urate</name>
        <dbReference type="ChEBI" id="CHEBI:17775"/>
    </ligand>
</feature>
<dbReference type="Pfam" id="PF01014">
    <property type="entry name" value="Uricase"/>
    <property type="match status" value="2"/>
</dbReference>
<dbReference type="PIRSF" id="PIRSF000241">
    <property type="entry name" value="Urate_oxidase"/>
    <property type="match status" value="1"/>
</dbReference>
<dbReference type="EMBL" id="SIDB01000002">
    <property type="protein sequence ID" value="KAI3436655.1"/>
    <property type="molecule type" value="Genomic_DNA"/>
</dbReference>
<dbReference type="AlphaFoldDB" id="A0A9D4TXE3"/>
<gene>
    <name evidence="9" type="ORF">D9Q98_006071</name>
</gene>
<feature type="active site" description="Charge relay system" evidence="6">
    <location>
        <position position="260"/>
    </location>
</feature>
<evidence type="ECO:0000256" key="5">
    <source>
        <dbReference type="PIRNR" id="PIRNR000241"/>
    </source>
</evidence>
<dbReference type="PANTHER" id="PTHR42874:SF1">
    <property type="entry name" value="URICASE"/>
    <property type="match status" value="1"/>
</dbReference>
<reference evidence="9" key="2">
    <citation type="submission" date="2020-11" db="EMBL/GenBank/DDBJ databases">
        <authorList>
            <person name="Cecchin M."/>
            <person name="Marcolungo L."/>
            <person name="Rossato M."/>
            <person name="Girolomoni L."/>
            <person name="Cosentino E."/>
            <person name="Cuine S."/>
            <person name="Li-Beisson Y."/>
            <person name="Delledonne M."/>
            <person name="Ballottari M."/>
        </authorList>
    </citation>
    <scope>NUCLEOTIDE SEQUENCE</scope>
    <source>
        <strain evidence="9">211/11P</strain>
        <tissue evidence="9">Whole cell</tissue>
    </source>
</reference>
<feature type="binding site" evidence="7">
    <location>
        <position position="64"/>
    </location>
    <ligand>
        <name>urate</name>
        <dbReference type="ChEBI" id="CHEBI:17775"/>
    </ligand>
</feature>
<keyword evidence="5" id="KW-0576">Peroxisome</keyword>
<feature type="binding site" evidence="7">
    <location>
        <position position="184"/>
    </location>
    <ligand>
        <name>5-hydroxyisourate</name>
        <dbReference type="ChEBI" id="CHEBI:18072"/>
    </ligand>
</feature>
<reference evidence="9" key="1">
    <citation type="journal article" date="2019" name="Plant J.">
        <title>Chlorella vulgaris genome assembly and annotation reveals the molecular basis for metabolic acclimation to high light conditions.</title>
        <authorList>
            <person name="Cecchin M."/>
            <person name="Marcolungo L."/>
            <person name="Rossato M."/>
            <person name="Girolomoni L."/>
            <person name="Cosentino E."/>
            <person name="Cuine S."/>
            <person name="Li-Beisson Y."/>
            <person name="Delledonne M."/>
            <person name="Ballottari M."/>
        </authorList>
    </citation>
    <scope>NUCLEOTIDE SEQUENCE</scope>
    <source>
        <strain evidence="9">211/11P</strain>
    </source>
</reference>
<feature type="binding site" evidence="7">
    <location>
        <position position="64"/>
    </location>
    <ligand>
        <name>5-hydroxyisourate</name>
        <dbReference type="ChEBI" id="CHEBI:18072"/>
    </ligand>
</feature>
<evidence type="ECO:0000256" key="8">
    <source>
        <dbReference type="RuleBase" id="RU004455"/>
    </source>
</evidence>
<feature type="binding site" evidence="7">
    <location>
        <position position="231"/>
    </location>
    <ligand>
        <name>5-hydroxyisourate</name>
        <dbReference type="ChEBI" id="CHEBI:18072"/>
    </ligand>
</feature>
<comment type="pathway">
    <text evidence="1 5">Purine metabolism; urate degradation; (S)-allantoin from urate: step 1/3.</text>
</comment>
<keyword evidence="10" id="KW-1185">Reference proteome</keyword>
<name>A0A9D4TXE3_CHLVU</name>
<dbReference type="GO" id="GO:0019628">
    <property type="term" value="P:urate catabolic process"/>
    <property type="evidence" value="ECO:0007669"/>
    <property type="project" value="TreeGrafter"/>
</dbReference>
<protein>
    <recommendedName>
        <fullName evidence="5 8">Uricase</fullName>
        <ecNumber evidence="5 8">1.7.3.3</ecNumber>
    </recommendedName>
    <alternativeName>
        <fullName evidence="5">Urate oxidase</fullName>
    </alternativeName>
</protein>
<proteinExistence type="inferred from homology"/>
<feature type="binding site" evidence="7">
    <location>
        <position position="258"/>
    </location>
    <ligand>
        <name>O2</name>
        <dbReference type="ChEBI" id="CHEBI:15379"/>
    </ligand>
</feature>
<dbReference type="PRINTS" id="PR00093">
    <property type="entry name" value="URICASE"/>
</dbReference>
<feature type="binding site" evidence="7">
    <location>
        <position position="231"/>
    </location>
    <ligand>
        <name>urate</name>
        <dbReference type="ChEBI" id="CHEBI:17775"/>
    </ligand>
</feature>
<comment type="function">
    <text evidence="5 8">Catalyzes the oxidation of uric acid to 5-hydroxyisourate, which is further processed to form (S)-allantoin.</text>
</comment>
<evidence type="ECO:0000256" key="6">
    <source>
        <dbReference type="PIRSR" id="PIRSR000241-1"/>
    </source>
</evidence>
<evidence type="ECO:0000313" key="9">
    <source>
        <dbReference type="EMBL" id="KAI3436655.1"/>
    </source>
</evidence>
<dbReference type="OrthoDB" id="9992118at2759"/>
<feature type="binding site" evidence="7">
    <location>
        <position position="258"/>
    </location>
    <ligand>
        <name>urate</name>
        <dbReference type="ChEBI" id="CHEBI:17775"/>
    </ligand>
</feature>
<evidence type="ECO:0000256" key="7">
    <source>
        <dbReference type="PIRSR" id="PIRSR000241-2"/>
    </source>
</evidence>
<dbReference type="Gene3D" id="3.10.270.10">
    <property type="entry name" value="Urate Oxidase"/>
    <property type="match status" value="1"/>
</dbReference>
<dbReference type="NCBIfam" id="TIGR03383">
    <property type="entry name" value="urate_oxi"/>
    <property type="match status" value="1"/>
</dbReference>
<feature type="active site" description="Charge relay system" evidence="6">
    <location>
        <position position="63"/>
    </location>
</feature>
<dbReference type="EC" id="1.7.3.3" evidence="5 8"/>
<dbReference type="InterPro" id="IPR002042">
    <property type="entry name" value="Uricase"/>
</dbReference>
<comment type="subcellular location">
    <subcellularLocation>
        <location evidence="5">Peroxisome</location>
    </subcellularLocation>
</comment>
<comment type="similarity">
    <text evidence="2 5 8">Belongs to the uricase family.</text>
</comment>
<organism evidence="9 10">
    <name type="scientific">Chlorella vulgaris</name>
    <name type="common">Green alga</name>
    <dbReference type="NCBI Taxonomy" id="3077"/>
    <lineage>
        <taxon>Eukaryota</taxon>
        <taxon>Viridiplantae</taxon>
        <taxon>Chlorophyta</taxon>
        <taxon>core chlorophytes</taxon>
        <taxon>Trebouxiophyceae</taxon>
        <taxon>Chlorellales</taxon>
        <taxon>Chlorellaceae</taxon>
        <taxon>Chlorella clade</taxon>
        <taxon>Chlorella</taxon>
    </lineage>
</organism>
<keyword evidence="4 5" id="KW-0560">Oxidoreductase</keyword>
<keyword evidence="3 5" id="KW-0659">Purine metabolism</keyword>
<dbReference type="GO" id="GO:0006145">
    <property type="term" value="P:purine nucleobase catabolic process"/>
    <property type="evidence" value="ECO:0007669"/>
    <property type="project" value="TreeGrafter"/>
</dbReference>
<feature type="binding site" evidence="7">
    <location>
        <position position="63"/>
    </location>
    <ligand>
        <name>O2</name>
        <dbReference type="ChEBI" id="CHEBI:15379"/>
    </ligand>
</feature>
<dbReference type="GO" id="GO:0004846">
    <property type="term" value="F:urate oxidase activity"/>
    <property type="evidence" value="ECO:0007669"/>
    <property type="project" value="UniProtKB-EC"/>
</dbReference>
<feature type="active site" description="Charge relay system" evidence="6">
    <location>
        <position position="18"/>
    </location>
</feature>
<feature type="binding site" evidence="7">
    <location>
        <position position="63"/>
    </location>
    <ligand>
        <name>urate</name>
        <dbReference type="ChEBI" id="CHEBI:17775"/>
    </ligand>
</feature>
<dbReference type="SUPFAM" id="SSF55620">
    <property type="entry name" value="Tetrahydrobiopterin biosynthesis enzymes-like"/>
    <property type="match status" value="2"/>
</dbReference>
<evidence type="ECO:0000313" key="10">
    <source>
        <dbReference type="Proteomes" id="UP001055712"/>
    </source>
</evidence>
<dbReference type="GO" id="GO:0005777">
    <property type="term" value="C:peroxisome"/>
    <property type="evidence" value="ECO:0007669"/>
    <property type="project" value="UniProtKB-SubCell"/>
</dbReference>
<evidence type="ECO:0000256" key="3">
    <source>
        <dbReference type="ARBA" id="ARBA00022631"/>
    </source>
</evidence>
<sequence>MLEMAGPQAELALHQHGKSRVRIARVWRQGDVHHFVEYSVFTMLESDMAHAYHTDSNRGMTSTDTQKNSVYYVAKQFEAPCSPEEFAVALGQHFVRNYPLVWKAKVLVEMMPWKRADMGGGQLHDHAYTQPGQEVRTAYATVDNQGKTEVTGGVKGYKVLKTTQSSYSGFLHDKFTTLPDVSDRIVATSITATWKFSGIPASYDAAYAAVMKAFLSAFFGPAKGGVLSPSVQYTLFQMGQAALNSVPEVESVYLNMPNLHFLPCAPVTSQFENDIYLATSEPHGNIEAVVTRPSTQPHCRL</sequence>
<feature type="binding site" evidence="7">
    <location>
        <position position="63"/>
    </location>
    <ligand>
        <name>5-hydroxyisourate</name>
        <dbReference type="ChEBI" id="CHEBI:18072"/>
    </ligand>
</feature>
<evidence type="ECO:0000256" key="2">
    <source>
        <dbReference type="ARBA" id="ARBA00009760"/>
    </source>
</evidence>
<dbReference type="PANTHER" id="PTHR42874">
    <property type="entry name" value="URICASE"/>
    <property type="match status" value="1"/>
</dbReference>
<evidence type="ECO:0000256" key="1">
    <source>
        <dbReference type="ARBA" id="ARBA00004831"/>
    </source>
</evidence>
<evidence type="ECO:0000256" key="4">
    <source>
        <dbReference type="ARBA" id="ARBA00023002"/>
    </source>
</evidence>
<feature type="binding site" evidence="7">
    <location>
        <position position="232"/>
    </location>
    <ligand>
        <name>urate</name>
        <dbReference type="ChEBI" id="CHEBI:17775"/>
    </ligand>
</feature>
<feature type="binding site" evidence="7">
    <location>
        <position position="232"/>
    </location>
    <ligand>
        <name>5-hydroxyisourate</name>
        <dbReference type="ChEBI" id="CHEBI:18072"/>
    </ligand>
</feature>
<comment type="caution">
    <text evidence="9">The sequence shown here is derived from an EMBL/GenBank/DDBJ whole genome shotgun (WGS) entry which is preliminary data.</text>
</comment>
<dbReference type="Proteomes" id="UP001055712">
    <property type="component" value="Unassembled WGS sequence"/>
</dbReference>
<comment type="catalytic activity">
    <reaction evidence="5 8">
        <text>urate + O2 + H2O = 5-hydroxyisourate + H2O2</text>
        <dbReference type="Rhea" id="RHEA:21368"/>
        <dbReference type="ChEBI" id="CHEBI:15377"/>
        <dbReference type="ChEBI" id="CHEBI:15379"/>
        <dbReference type="ChEBI" id="CHEBI:16240"/>
        <dbReference type="ChEBI" id="CHEBI:17775"/>
        <dbReference type="ChEBI" id="CHEBI:18072"/>
        <dbReference type="EC" id="1.7.3.3"/>
    </reaction>
</comment>
<feature type="binding site" evidence="7">
    <location>
        <position position="258"/>
    </location>
    <ligand>
        <name>5-hydroxyisourate</name>
        <dbReference type="ChEBI" id="CHEBI:18072"/>
    </ligand>
</feature>
<accession>A0A9D4TXE3</accession>